<feature type="domain" description="DUF1553" evidence="3">
    <location>
        <begin position="334"/>
        <end position="660"/>
    </location>
</feature>
<dbReference type="RefSeq" id="WP_309488606.1">
    <property type="nucleotide sequence ID" value="NZ_JAENIG010000002.1"/>
</dbReference>
<feature type="domain" description="DUF1549" evidence="2">
    <location>
        <begin position="43"/>
        <end position="224"/>
    </location>
</feature>
<dbReference type="AlphaFoldDB" id="A0AAE2S977"/>
<evidence type="ECO:0000313" key="4">
    <source>
        <dbReference type="EMBL" id="MBK1853998.1"/>
    </source>
</evidence>
<evidence type="ECO:0000313" key="5">
    <source>
        <dbReference type="Proteomes" id="UP000634206"/>
    </source>
</evidence>
<name>A0AAE2S977_9BACT</name>
<evidence type="ECO:0000259" key="3">
    <source>
        <dbReference type="Pfam" id="PF07587"/>
    </source>
</evidence>
<gene>
    <name evidence="4" type="ORF">JIN83_03450</name>
</gene>
<dbReference type="PROSITE" id="PS51257">
    <property type="entry name" value="PROKAR_LIPOPROTEIN"/>
    <property type="match status" value="1"/>
</dbReference>
<accession>A0AAE2S977</accession>
<organism evidence="4 5">
    <name type="scientific">Oceaniferula flava</name>
    <dbReference type="NCBI Taxonomy" id="2800421"/>
    <lineage>
        <taxon>Bacteria</taxon>
        <taxon>Pseudomonadati</taxon>
        <taxon>Verrucomicrobiota</taxon>
        <taxon>Verrucomicrobiia</taxon>
        <taxon>Verrucomicrobiales</taxon>
        <taxon>Verrucomicrobiaceae</taxon>
        <taxon>Oceaniferula</taxon>
    </lineage>
</organism>
<comment type="caution">
    <text evidence="4">The sequence shown here is derived from an EMBL/GenBank/DDBJ whole genome shotgun (WGS) entry which is preliminary data.</text>
</comment>
<evidence type="ECO:0000259" key="2">
    <source>
        <dbReference type="Pfam" id="PF07583"/>
    </source>
</evidence>
<dbReference type="Proteomes" id="UP000634206">
    <property type="component" value="Unassembled WGS sequence"/>
</dbReference>
<protein>
    <submittedName>
        <fullName evidence="4">DUF1549 domain-containing protein</fullName>
    </submittedName>
</protein>
<evidence type="ECO:0000256" key="1">
    <source>
        <dbReference type="SAM" id="SignalP"/>
    </source>
</evidence>
<dbReference type="InterPro" id="IPR011444">
    <property type="entry name" value="DUF1549"/>
</dbReference>
<dbReference type="Pfam" id="PF07587">
    <property type="entry name" value="PSD1"/>
    <property type="match status" value="1"/>
</dbReference>
<feature type="signal peptide" evidence="1">
    <location>
        <begin position="1"/>
        <end position="27"/>
    </location>
</feature>
<keyword evidence="5" id="KW-1185">Reference proteome</keyword>
<sequence length="686" mass="77608">MKNPLLPTRAIATVLTTVACLSLAPLADAKAFSQETVRSTSNEIDQLVAAYLQKSKVKANPVIDDATFMRRAYISIGGRIPTSEEAREFLTDTAKDKRKSLVDALVHSQGYQSQMFNFWADLLRLQTNDEKYGLGWHQWIRSAVENNMPYDQFVNEMLAAEGMAARNPAVGYYLRDRNMLLDNVSNTAQVFLGTQIGCAQCHDHPFDDLTQKQYFELAAFMGGTTYKSDAAEHLLRRLTTYTLKENGMELGDFRQGGDQKSRKKAMKNRGVAKKYARDYASLFKDFRRNATGTNASQQLRLPKDYQYNDGKPGEILTPKTYFGDAITNVAKDQRRKAFAGWVTSPSNPRFTKVIVNRLWAEVFGRGIVEPLDDWSETTRVSHPELLDYLCEVMKATDYDVQQFMRVLYHTRLFESAVASEQVKMGGSYDFRGPILRRMSAEEIHDSMLVLEFGNKDSSQNSSIQSQWQQYTQSTEKLFKMSLPELVALDEASDAQEKILYAARAENRKLKLAISKAKGAGEMDKVAKLERQLREGYRNMKRKMDSSGGNDMMAMMAMRNLRMRKAPMLRASEQPAPFRPGTFMRQFGASDRETSNASNQHASIPQALTLLNGKEIMTLTDGKGKLAREMRASATASQKLETLFLTIYGSMPTPAERERFEPLMGSPRQVQTLAKAMLNSKRFLFVQ</sequence>
<dbReference type="Pfam" id="PF07583">
    <property type="entry name" value="PSCyt2"/>
    <property type="match status" value="1"/>
</dbReference>
<dbReference type="InterPro" id="IPR022655">
    <property type="entry name" value="DUF1553"/>
</dbReference>
<dbReference type="PANTHER" id="PTHR35889:SF3">
    <property type="entry name" value="F-BOX DOMAIN-CONTAINING PROTEIN"/>
    <property type="match status" value="1"/>
</dbReference>
<dbReference type="EMBL" id="JAENIG010000002">
    <property type="protein sequence ID" value="MBK1853998.1"/>
    <property type="molecule type" value="Genomic_DNA"/>
</dbReference>
<dbReference type="PANTHER" id="PTHR35889">
    <property type="entry name" value="CYCLOINULO-OLIGOSACCHARIDE FRUCTANOTRANSFERASE-RELATED"/>
    <property type="match status" value="1"/>
</dbReference>
<feature type="chain" id="PRO_5041985468" evidence="1">
    <location>
        <begin position="28"/>
        <end position="686"/>
    </location>
</feature>
<keyword evidence="1" id="KW-0732">Signal</keyword>
<reference evidence="4" key="1">
    <citation type="submission" date="2021-01" db="EMBL/GenBank/DDBJ databases">
        <title>Modified the classification status of verrucomicrobia.</title>
        <authorList>
            <person name="Feng X."/>
        </authorList>
    </citation>
    <scope>NUCLEOTIDE SEQUENCE</scope>
    <source>
        <strain evidence="4">5K15</strain>
    </source>
</reference>
<proteinExistence type="predicted"/>